<organism evidence="5 6">
    <name type="scientific">Taxus chinensis</name>
    <name type="common">Chinese yew</name>
    <name type="synonym">Taxus wallichiana var. chinensis</name>
    <dbReference type="NCBI Taxonomy" id="29808"/>
    <lineage>
        <taxon>Eukaryota</taxon>
        <taxon>Viridiplantae</taxon>
        <taxon>Streptophyta</taxon>
        <taxon>Embryophyta</taxon>
        <taxon>Tracheophyta</taxon>
        <taxon>Spermatophyta</taxon>
        <taxon>Pinopsida</taxon>
        <taxon>Pinidae</taxon>
        <taxon>Conifers II</taxon>
        <taxon>Cupressales</taxon>
        <taxon>Taxaceae</taxon>
        <taxon>Taxus</taxon>
    </lineage>
</organism>
<dbReference type="InterPro" id="IPR036226">
    <property type="entry name" value="LipOase_C_sf"/>
</dbReference>
<evidence type="ECO:0000313" key="6">
    <source>
        <dbReference type="Proteomes" id="UP000824469"/>
    </source>
</evidence>
<gene>
    <name evidence="5" type="ORF">KI387_007105</name>
</gene>
<sequence>MDSLDDAIQVITTIIWTTSVHHAVINFGLYSYGGYIAVMPIISRFLTPEKGTPEYDELLINPDEYFFKT</sequence>
<keyword evidence="3" id="KW-0560">Oxidoreductase</keyword>
<feature type="domain" description="Lipoxygenase" evidence="4">
    <location>
        <begin position="1"/>
        <end position="69"/>
    </location>
</feature>
<dbReference type="GO" id="GO:0046872">
    <property type="term" value="F:metal ion binding"/>
    <property type="evidence" value="ECO:0007669"/>
    <property type="project" value="UniProtKB-KW"/>
</dbReference>
<dbReference type="Gene3D" id="1.20.245.10">
    <property type="entry name" value="Lipoxygenase-1, Domain 5"/>
    <property type="match status" value="1"/>
</dbReference>
<dbReference type="InterPro" id="IPR000907">
    <property type="entry name" value="LipOase"/>
</dbReference>
<dbReference type="SUPFAM" id="SSF48484">
    <property type="entry name" value="Lipoxigenase"/>
    <property type="match status" value="1"/>
</dbReference>
<comment type="caution">
    <text evidence="5">The sequence shown here is derived from an EMBL/GenBank/DDBJ whole genome shotgun (WGS) entry which is preliminary data.</text>
</comment>
<dbReference type="GO" id="GO:0016702">
    <property type="term" value="F:oxidoreductase activity, acting on single donors with incorporation of molecular oxygen, incorporation of two atoms of oxygen"/>
    <property type="evidence" value="ECO:0007669"/>
    <property type="project" value="InterPro"/>
</dbReference>
<reference evidence="5 6" key="1">
    <citation type="journal article" date="2021" name="Nat. Plants">
        <title>The Taxus genome provides insights into paclitaxel biosynthesis.</title>
        <authorList>
            <person name="Xiong X."/>
            <person name="Gou J."/>
            <person name="Liao Q."/>
            <person name="Li Y."/>
            <person name="Zhou Q."/>
            <person name="Bi G."/>
            <person name="Li C."/>
            <person name="Du R."/>
            <person name="Wang X."/>
            <person name="Sun T."/>
            <person name="Guo L."/>
            <person name="Liang H."/>
            <person name="Lu P."/>
            <person name="Wu Y."/>
            <person name="Zhang Z."/>
            <person name="Ro D.K."/>
            <person name="Shang Y."/>
            <person name="Huang S."/>
            <person name="Yan J."/>
        </authorList>
    </citation>
    <scope>NUCLEOTIDE SEQUENCE [LARGE SCALE GENOMIC DNA]</scope>
    <source>
        <strain evidence="5">Ta-2019</strain>
    </source>
</reference>
<dbReference type="Proteomes" id="UP000824469">
    <property type="component" value="Unassembled WGS sequence"/>
</dbReference>
<proteinExistence type="predicted"/>
<dbReference type="AlphaFoldDB" id="A0AA38GR67"/>
<keyword evidence="6" id="KW-1185">Reference proteome</keyword>
<evidence type="ECO:0000256" key="3">
    <source>
        <dbReference type="ARBA" id="ARBA00023002"/>
    </source>
</evidence>
<keyword evidence="1" id="KW-0479">Metal-binding</keyword>
<evidence type="ECO:0000256" key="1">
    <source>
        <dbReference type="ARBA" id="ARBA00022723"/>
    </source>
</evidence>
<dbReference type="GO" id="GO:0034440">
    <property type="term" value="P:lipid oxidation"/>
    <property type="evidence" value="ECO:0007669"/>
    <property type="project" value="InterPro"/>
</dbReference>
<evidence type="ECO:0000256" key="2">
    <source>
        <dbReference type="ARBA" id="ARBA00022964"/>
    </source>
</evidence>
<dbReference type="PROSITE" id="PS51393">
    <property type="entry name" value="LIPOXYGENASE_3"/>
    <property type="match status" value="1"/>
</dbReference>
<dbReference type="EMBL" id="JAHRHJ020000002">
    <property type="protein sequence ID" value="KAH9326927.1"/>
    <property type="molecule type" value="Genomic_DNA"/>
</dbReference>
<accession>A0AA38GR67</accession>
<dbReference type="Pfam" id="PF00305">
    <property type="entry name" value="Lipoxygenase"/>
    <property type="match status" value="1"/>
</dbReference>
<evidence type="ECO:0000259" key="4">
    <source>
        <dbReference type="PROSITE" id="PS51393"/>
    </source>
</evidence>
<name>A0AA38GR67_TAXCH</name>
<dbReference type="PANTHER" id="PTHR11771">
    <property type="entry name" value="LIPOXYGENASE"/>
    <property type="match status" value="1"/>
</dbReference>
<dbReference type="InterPro" id="IPR013819">
    <property type="entry name" value="LipOase_C"/>
</dbReference>
<feature type="non-terminal residue" evidence="5">
    <location>
        <position position="69"/>
    </location>
</feature>
<keyword evidence="2" id="KW-0223">Dioxygenase</keyword>
<dbReference type="OMA" id="HHAVINF"/>
<evidence type="ECO:0000313" key="5">
    <source>
        <dbReference type="EMBL" id="KAH9326927.1"/>
    </source>
</evidence>
<protein>
    <recommendedName>
        <fullName evidence="4">Lipoxygenase domain-containing protein</fullName>
    </recommendedName>
</protein>